<evidence type="ECO:0000313" key="1">
    <source>
        <dbReference type="EMBL" id="CAG06297.1"/>
    </source>
</evidence>
<name>Q4RZ85_TETNG</name>
<accession>Q4RZ85</accession>
<dbReference type="EMBL" id="CAAE01014954">
    <property type="protein sequence ID" value="CAG06297.1"/>
    <property type="molecule type" value="Genomic_DNA"/>
</dbReference>
<proteinExistence type="predicted"/>
<feature type="non-terminal residue" evidence="1">
    <location>
        <position position="1"/>
    </location>
</feature>
<protein>
    <submittedName>
        <fullName evidence="1">Chromosome undetermined SCAF14954, whole genome shotgun sequence</fullName>
    </submittedName>
</protein>
<sequence>DMKRAQVSTTRCIHGTRHKPICSSGTRKRPRCNLRCETKDWRFISPPQRTGPSSTQHLVSCRHLLLTSSRKPWTGKALVSIWRRRFSLG</sequence>
<dbReference type="AlphaFoldDB" id="Q4RZ85"/>
<dbReference type="KEGG" id="tng:GSTEN00026607G001"/>
<organism evidence="1">
    <name type="scientific">Tetraodon nigroviridis</name>
    <name type="common">Spotted green pufferfish</name>
    <name type="synonym">Chelonodon nigroviridis</name>
    <dbReference type="NCBI Taxonomy" id="99883"/>
    <lineage>
        <taxon>Eukaryota</taxon>
        <taxon>Metazoa</taxon>
        <taxon>Chordata</taxon>
        <taxon>Craniata</taxon>
        <taxon>Vertebrata</taxon>
        <taxon>Euteleostomi</taxon>
        <taxon>Actinopterygii</taxon>
        <taxon>Neopterygii</taxon>
        <taxon>Teleostei</taxon>
        <taxon>Neoteleostei</taxon>
        <taxon>Acanthomorphata</taxon>
        <taxon>Eupercaria</taxon>
        <taxon>Tetraodontiformes</taxon>
        <taxon>Tetradontoidea</taxon>
        <taxon>Tetraodontidae</taxon>
        <taxon>Tetraodon</taxon>
    </lineage>
</organism>
<reference evidence="1" key="2">
    <citation type="submission" date="2004-02" db="EMBL/GenBank/DDBJ databases">
        <authorList>
            <consortium name="Genoscope"/>
            <consortium name="Whitehead Institute Centre for Genome Research"/>
        </authorList>
    </citation>
    <scope>NUCLEOTIDE SEQUENCE</scope>
</reference>
<reference evidence="1" key="1">
    <citation type="journal article" date="2004" name="Nature">
        <title>Genome duplication in the teleost fish Tetraodon nigroviridis reveals the early vertebrate proto-karyotype.</title>
        <authorList>
            <person name="Jaillon O."/>
            <person name="Aury J.-M."/>
            <person name="Brunet F."/>
            <person name="Petit J.-L."/>
            <person name="Stange-Thomann N."/>
            <person name="Mauceli E."/>
            <person name="Bouneau L."/>
            <person name="Fischer C."/>
            <person name="Ozouf-Costaz C."/>
            <person name="Bernot A."/>
            <person name="Nicaud S."/>
            <person name="Jaffe D."/>
            <person name="Fisher S."/>
            <person name="Lutfalla G."/>
            <person name="Dossat C."/>
            <person name="Segurens B."/>
            <person name="Dasilva C."/>
            <person name="Salanoubat M."/>
            <person name="Levy M."/>
            <person name="Boudet N."/>
            <person name="Castellano S."/>
            <person name="Anthouard V."/>
            <person name="Jubin C."/>
            <person name="Castelli V."/>
            <person name="Katinka M."/>
            <person name="Vacherie B."/>
            <person name="Biemont C."/>
            <person name="Skalli Z."/>
            <person name="Cattolico L."/>
            <person name="Poulain J."/>
            <person name="De Berardinis V."/>
            <person name="Cruaud C."/>
            <person name="Duprat S."/>
            <person name="Brottier P."/>
            <person name="Coutanceau J.-P."/>
            <person name="Gouzy J."/>
            <person name="Parra G."/>
            <person name="Lardier G."/>
            <person name="Chapple C."/>
            <person name="McKernan K.J."/>
            <person name="McEwan P."/>
            <person name="Bosak S."/>
            <person name="Kellis M."/>
            <person name="Volff J.-N."/>
            <person name="Guigo R."/>
            <person name="Zody M.C."/>
            <person name="Mesirov J."/>
            <person name="Lindblad-Toh K."/>
            <person name="Birren B."/>
            <person name="Nusbaum C."/>
            <person name="Kahn D."/>
            <person name="Robinson-Rechavi M."/>
            <person name="Laudet V."/>
            <person name="Schachter V."/>
            <person name="Quetier F."/>
            <person name="Saurin W."/>
            <person name="Scarpelli C."/>
            <person name="Wincker P."/>
            <person name="Lander E.S."/>
            <person name="Weissenbach J."/>
            <person name="Roest Crollius H."/>
        </authorList>
    </citation>
    <scope>NUCLEOTIDE SEQUENCE [LARGE SCALE GENOMIC DNA]</scope>
</reference>
<gene>
    <name evidence="1" type="ORF">GSTENG00026607001</name>
</gene>